<accession>A0ABS7Q369</accession>
<dbReference type="Gene3D" id="3.40.50.10490">
    <property type="entry name" value="Glucose-6-phosphate isomerase like protein, domain 1"/>
    <property type="match status" value="1"/>
</dbReference>
<dbReference type="EMBL" id="JAINZZ010000003">
    <property type="protein sequence ID" value="MBY8876885.1"/>
    <property type="molecule type" value="Genomic_DNA"/>
</dbReference>
<dbReference type="InterPro" id="IPR000281">
    <property type="entry name" value="HTH_RpiR"/>
</dbReference>
<dbReference type="SUPFAM" id="SSF53697">
    <property type="entry name" value="SIS domain"/>
    <property type="match status" value="1"/>
</dbReference>
<evidence type="ECO:0000259" key="2">
    <source>
        <dbReference type="PROSITE" id="PS51071"/>
    </source>
</evidence>
<sequence>MGSGDDATGGTDTGGGTGQASGRLLRLFEAHRLTPTQRRIAHCLVRKADEAPFLSSVEVAELAGVSQPSVTRFAVALGFDGYPALRRHLREVAPVAAAPEAAGFNEYQQAVHAEIENLRLLATLLADPEPVARAGALLAASRPLPVVGLRAAGAQARGFAYFAAKVHPDVRLLDEGGTMLADRLDAAVRAGASALLCFALPRHPRETVDALAYARESGLTVVTVADSAFAPVAAHSDLLLPAAVGTGLAFDTACAPMLLGRVLLESMCDDLPDAQSRLEEFDAHAAARGVFVD</sequence>
<dbReference type="InterPro" id="IPR036388">
    <property type="entry name" value="WH-like_DNA-bd_sf"/>
</dbReference>
<name>A0ABS7Q369_9ACTN</name>
<dbReference type="InterPro" id="IPR046348">
    <property type="entry name" value="SIS_dom_sf"/>
</dbReference>
<protein>
    <submittedName>
        <fullName evidence="3">MurR/RpiR family transcriptional regulator</fullName>
    </submittedName>
</protein>
<gene>
    <name evidence="3" type="ORF">K7862_04425</name>
</gene>
<dbReference type="Proteomes" id="UP000778578">
    <property type="component" value="Unassembled WGS sequence"/>
</dbReference>
<feature type="compositionally biased region" description="Low complexity" evidence="1">
    <location>
        <begin position="1"/>
        <end position="10"/>
    </location>
</feature>
<proteinExistence type="predicted"/>
<dbReference type="Pfam" id="PF01418">
    <property type="entry name" value="HTH_6"/>
    <property type="match status" value="1"/>
</dbReference>
<feature type="region of interest" description="Disordered" evidence="1">
    <location>
        <begin position="1"/>
        <end position="20"/>
    </location>
</feature>
<dbReference type="SUPFAM" id="SSF46689">
    <property type="entry name" value="Homeodomain-like"/>
    <property type="match status" value="1"/>
</dbReference>
<reference evidence="3 4" key="1">
    <citation type="submission" date="2021-08" db="EMBL/GenBank/DDBJ databases">
        <title>WGS of actinomycetes from Thailand.</title>
        <authorList>
            <person name="Thawai C."/>
        </authorList>
    </citation>
    <scope>NUCLEOTIDE SEQUENCE [LARGE SCALE GENOMIC DNA]</scope>
    <source>
        <strain evidence="3 4">PLK6-54</strain>
    </source>
</reference>
<dbReference type="PROSITE" id="PS51071">
    <property type="entry name" value="HTH_RPIR"/>
    <property type="match status" value="1"/>
</dbReference>
<comment type="caution">
    <text evidence="3">The sequence shown here is derived from an EMBL/GenBank/DDBJ whole genome shotgun (WGS) entry which is preliminary data.</text>
</comment>
<keyword evidence="4" id="KW-1185">Reference proteome</keyword>
<evidence type="ECO:0000256" key="1">
    <source>
        <dbReference type="SAM" id="MobiDB-lite"/>
    </source>
</evidence>
<organism evidence="3 4">
    <name type="scientific">Actinacidiphila acidipaludis</name>
    <dbReference type="NCBI Taxonomy" id="2873382"/>
    <lineage>
        <taxon>Bacteria</taxon>
        <taxon>Bacillati</taxon>
        <taxon>Actinomycetota</taxon>
        <taxon>Actinomycetes</taxon>
        <taxon>Kitasatosporales</taxon>
        <taxon>Streptomycetaceae</taxon>
        <taxon>Actinacidiphila</taxon>
    </lineage>
</organism>
<dbReference type="Gene3D" id="1.10.10.10">
    <property type="entry name" value="Winged helix-like DNA-binding domain superfamily/Winged helix DNA-binding domain"/>
    <property type="match status" value="1"/>
</dbReference>
<evidence type="ECO:0000313" key="4">
    <source>
        <dbReference type="Proteomes" id="UP000778578"/>
    </source>
</evidence>
<evidence type="ECO:0000313" key="3">
    <source>
        <dbReference type="EMBL" id="MBY8876885.1"/>
    </source>
</evidence>
<dbReference type="PANTHER" id="PTHR30514">
    <property type="entry name" value="GLUCOKINASE"/>
    <property type="match status" value="1"/>
</dbReference>
<feature type="domain" description="HTH rpiR-type" evidence="2">
    <location>
        <begin position="20"/>
        <end position="96"/>
    </location>
</feature>
<dbReference type="RefSeq" id="WP_222960763.1">
    <property type="nucleotide sequence ID" value="NZ_JAINZZ010000003.1"/>
</dbReference>
<dbReference type="InterPro" id="IPR047640">
    <property type="entry name" value="RpiR-like"/>
</dbReference>
<dbReference type="InterPro" id="IPR009057">
    <property type="entry name" value="Homeodomain-like_sf"/>
</dbReference>
<dbReference type="PANTHER" id="PTHR30514:SF18">
    <property type="entry name" value="RPIR-FAMILY TRANSCRIPTIONAL REGULATOR"/>
    <property type="match status" value="1"/>
</dbReference>